<dbReference type="AlphaFoldDB" id="L8JAS4"/>
<dbReference type="GO" id="GO:0000160">
    <property type="term" value="P:phosphorelay signal transduction system"/>
    <property type="evidence" value="ECO:0007669"/>
    <property type="project" value="InterPro"/>
</dbReference>
<keyword evidence="4" id="KW-1185">Reference proteome</keyword>
<name>L8JAS4_9GAMM</name>
<dbReference type="SUPFAM" id="SSF52540">
    <property type="entry name" value="P-loop containing nucleoside triphosphate hydrolases"/>
    <property type="match status" value="1"/>
</dbReference>
<dbReference type="InterPro" id="IPR025669">
    <property type="entry name" value="AAA_dom"/>
</dbReference>
<sequence length="410" mass="46003">MNSISTLSIHDKTASKQPLATFIDGWIVSDDVAFINPFEAYISQWPNTRFKPFDEPAFHSQLNNKENLTFPDMIIIDGKIDWVNAAELIKDILGNNTQIILLTENSDTQVLRHALKTGIKDVLTIPFDEEELDQLLYDCAEEKRNSRNQGQVSVFLNAKGGMGATIIATTVAHLIALEQSTSSVLIDTDAQFGCTSNLLSTQPNYLLNEALAQVDEIDEFALNGMLTKHESGLKFITSRSTDLVDTLPEFKATAFNRFLLQVRNNFDHVIIDLSRGLENATLPAIAEANNIFIVVQQCIPAIREAAILIKQLKHLLGINQQNIKVIVNRYTKNSEIKPEEIQKSLHVDELILIPNDYQSVNSSTNLGELLATHYDKKPIVSKLKETSDLIMNKTHEEAHGLKRFFSFLRS</sequence>
<comment type="caution">
    <text evidence="3">The sequence shown here is derived from an EMBL/GenBank/DDBJ whole genome shotgun (WGS) entry which is preliminary data.</text>
</comment>
<dbReference type="PROSITE" id="PS50110">
    <property type="entry name" value="RESPONSE_REGULATORY"/>
    <property type="match status" value="1"/>
</dbReference>
<dbReference type="Pfam" id="PF13614">
    <property type="entry name" value="AAA_31"/>
    <property type="match status" value="1"/>
</dbReference>
<proteinExistence type="predicted"/>
<dbReference type="Gene3D" id="3.40.50.300">
    <property type="entry name" value="P-loop containing nucleotide triphosphate hydrolases"/>
    <property type="match status" value="1"/>
</dbReference>
<evidence type="ECO:0000256" key="1">
    <source>
        <dbReference type="PROSITE-ProRule" id="PRU00169"/>
    </source>
</evidence>
<dbReference type="PANTHER" id="PTHR43384">
    <property type="entry name" value="SEPTUM SITE-DETERMINING PROTEIN MIND HOMOLOG, CHLOROPLASTIC-RELATED"/>
    <property type="match status" value="1"/>
</dbReference>
<dbReference type="GO" id="GO:0009898">
    <property type="term" value="C:cytoplasmic side of plasma membrane"/>
    <property type="evidence" value="ECO:0007669"/>
    <property type="project" value="TreeGrafter"/>
</dbReference>
<dbReference type="RefSeq" id="WP_007466039.1">
    <property type="nucleotide sequence ID" value="NZ_AMZO01000016.1"/>
</dbReference>
<dbReference type="GO" id="GO:0005524">
    <property type="term" value="F:ATP binding"/>
    <property type="evidence" value="ECO:0007669"/>
    <property type="project" value="TreeGrafter"/>
</dbReference>
<dbReference type="InterPro" id="IPR001789">
    <property type="entry name" value="Sig_transdc_resp-reg_receiver"/>
</dbReference>
<dbReference type="InterPro" id="IPR050625">
    <property type="entry name" value="ParA/MinD_ATPase"/>
</dbReference>
<protein>
    <submittedName>
        <fullName evidence="3">Type II/IV secretion system ATPase TadZ/CpaE, associated with Flp pilus assembly</fullName>
    </submittedName>
</protein>
<dbReference type="GO" id="GO:0016887">
    <property type="term" value="F:ATP hydrolysis activity"/>
    <property type="evidence" value="ECO:0007669"/>
    <property type="project" value="TreeGrafter"/>
</dbReference>
<dbReference type="EMBL" id="AMZO01000016">
    <property type="protein sequence ID" value="ELR65891.1"/>
    <property type="molecule type" value="Genomic_DNA"/>
</dbReference>
<dbReference type="GO" id="GO:0051782">
    <property type="term" value="P:negative regulation of cell division"/>
    <property type="evidence" value="ECO:0007669"/>
    <property type="project" value="TreeGrafter"/>
</dbReference>
<feature type="domain" description="Response regulatory" evidence="2">
    <location>
        <begin position="24"/>
        <end position="140"/>
    </location>
</feature>
<evidence type="ECO:0000259" key="2">
    <source>
        <dbReference type="PROSITE" id="PS50110"/>
    </source>
</evidence>
<keyword evidence="1" id="KW-0597">Phosphoprotein</keyword>
<gene>
    <name evidence="3" type="ORF">C942_00978</name>
</gene>
<organism evidence="3 4">
    <name type="scientific">Photobacterium marinum</name>
    <dbReference type="NCBI Taxonomy" id="1056511"/>
    <lineage>
        <taxon>Bacteria</taxon>
        <taxon>Pseudomonadati</taxon>
        <taxon>Pseudomonadota</taxon>
        <taxon>Gammaproteobacteria</taxon>
        <taxon>Vibrionales</taxon>
        <taxon>Vibrionaceae</taxon>
        <taxon>Photobacterium</taxon>
    </lineage>
</organism>
<dbReference type="InterPro" id="IPR011006">
    <property type="entry name" value="CheY-like_superfamily"/>
</dbReference>
<dbReference type="PANTHER" id="PTHR43384:SF13">
    <property type="entry name" value="SLR0110 PROTEIN"/>
    <property type="match status" value="1"/>
</dbReference>
<feature type="modified residue" description="4-aspartylphosphate" evidence="1">
    <location>
        <position position="77"/>
    </location>
</feature>
<accession>L8JAS4</accession>
<dbReference type="Pfam" id="PF00072">
    <property type="entry name" value="Response_reg"/>
    <property type="match status" value="1"/>
</dbReference>
<dbReference type="OrthoDB" id="5813333at2"/>
<dbReference type="Gene3D" id="3.40.50.2300">
    <property type="match status" value="1"/>
</dbReference>
<dbReference type="PATRIC" id="fig|1056511.3.peg.2471"/>
<dbReference type="InterPro" id="IPR027417">
    <property type="entry name" value="P-loop_NTPase"/>
</dbReference>
<dbReference type="SUPFAM" id="SSF52172">
    <property type="entry name" value="CheY-like"/>
    <property type="match status" value="1"/>
</dbReference>
<reference evidence="3 4" key="1">
    <citation type="submission" date="2012-12" db="EMBL/GenBank/DDBJ databases">
        <title>Genome Assembly of Photobacterium sp. AK15.</title>
        <authorList>
            <person name="Khatri I."/>
            <person name="Vaidya B."/>
            <person name="Srinivas T.N.R."/>
            <person name="Subramanian S."/>
            <person name="Pinnaka A."/>
        </authorList>
    </citation>
    <scope>NUCLEOTIDE SEQUENCE [LARGE SCALE GENOMIC DNA]</scope>
    <source>
        <strain evidence="3 4">AK15</strain>
    </source>
</reference>
<dbReference type="Proteomes" id="UP000011134">
    <property type="component" value="Unassembled WGS sequence"/>
</dbReference>
<dbReference type="GO" id="GO:0005829">
    <property type="term" value="C:cytosol"/>
    <property type="evidence" value="ECO:0007669"/>
    <property type="project" value="TreeGrafter"/>
</dbReference>
<evidence type="ECO:0000313" key="3">
    <source>
        <dbReference type="EMBL" id="ELR65891.1"/>
    </source>
</evidence>
<evidence type="ECO:0000313" key="4">
    <source>
        <dbReference type="Proteomes" id="UP000011134"/>
    </source>
</evidence>